<keyword evidence="2" id="KW-1185">Reference proteome</keyword>
<proteinExistence type="predicted"/>
<dbReference type="AlphaFoldDB" id="A0A0C9VH92"/>
<name>A0A0C9VH92_SPHS4</name>
<reference evidence="1 2" key="1">
    <citation type="submission" date="2014-06" db="EMBL/GenBank/DDBJ databases">
        <title>Evolutionary Origins and Diversification of the Mycorrhizal Mutualists.</title>
        <authorList>
            <consortium name="DOE Joint Genome Institute"/>
            <consortium name="Mycorrhizal Genomics Consortium"/>
            <person name="Kohler A."/>
            <person name="Kuo A."/>
            <person name="Nagy L.G."/>
            <person name="Floudas D."/>
            <person name="Copeland A."/>
            <person name="Barry K.W."/>
            <person name="Cichocki N."/>
            <person name="Veneault-Fourrey C."/>
            <person name="LaButti K."/>
            <person name="Lindquist E.A."/>
            <person name="Lipzen A."/>
            <person name="Lundell T."/>
            <person name="Morin E."/>
            <person name="Murat C."/>
            <person name="Riley R."/>
            <person name="Ohm R."/>
            <person name="Sun H."/>
            <person name="Tunlid A."/>
            <person name="Henrissat B."/>
            <person name="Grigoriev I.V."/>
            <person name="Hibbett D.S."/>
            <person name="Martin F."/>
        </authorList>
    </citation>
    <scope>NUCLEOTIDE SEQUENCE [LARGE SCALE GENOMIC DNA]</scope>
    <source>
        <strain evidence="1 2">SS14</strain>
    </source>
</reference>
<dbReference type="HOGENOM" id="CLU_2062973_0_0_1"/>
<sequence length="119" mass="13138">MAPIRTSYNFKRNSKRVATKDCMLHSAVENMEKRAPKGNDTLLRVMFGNGGSMNVKCSVGIVSRSSYSAMPSVRPVRPTPSTLNLLEVDHDLSYLNSSKGRFCSADAWDDPPPEDMQGI</sequence>
<dbReference type="EMBL" id="KN837174">
    <property type="protein sequence ID" value="KIJ36905.1"/>
    <property type="molecule type" value="Genomic_DNA"/>
</dbReference>
<accession>A0A0C9VH92</accession>
<evidence type="ECO:0000313" key="2">
    <source>
        <dbReference type="Proteomes" id="UP000054279"/>
    </source>
</evidence>
<dbReference type="Proteomes" id="UP000054279">
    <property type="component" value="Unassembled WGS sequence"/>
</dbReference>
<gene>
    <name evidence="1" type="ORF">M422DRAFT_34065</name>
</gene>
<evidence type="ECO:0000313" key="1">
    <source>
        <dbReference type="EMBL" id="KIJ36905.1"/>
    </source>
</evidence>
<organism evidence="1 2">
    <name type="scientific">Sphaerobolus stellatus (strain SS14)</name>
    <dbReference type="NCBI Taxonomy" id="990650"/>
    <lineage>
        <taxon>Eukaryota</taxon>
        <taxon>Fungi</taxon>
        <taxon>Dikarya</taxon>
        <taxon>Basidiomycota</taxon>
        <taxon>Agaricomycotina</taxon>
        <taxon>Agaricomycetes</taxon>
        <taxon>Phallomycetidae</taxon>
        <taxon>Geastrales</taxon>
        <taxon>Sphaerobolaceae</taxon>
        <taxon>Sphaerobolus</taxon>
    </lineage>
</organism>
<protein>
    <submittedName>
        <fullName evidence="1">Uncharacterized protein</fullName>
    </submittedName>
</protein>